<dbReference type="PANTHER" id="PTHR43065:SF10">
    <property type="entry name" value="PEROXIDE STRESS-ACTIVATED HISTIDINE KINASE MAK3"/>
    <property type="match status" value="1"/>
</dbReference>
<evidence type="ECO:0000256" key="3">
    <source>
        <dbReference type="ARBA" id="ARBA00022553"/>
    </source>
</evidence>
<dbReference type="SUPFAM" id="SSF55785">
    <property type="entry name" value="PYP-like sensor domain (PAS domain)"/>
    <property type="match status" value="1"/>
</dbReference>
<evidence type="ECO:0000313" key="13">
    <source>
        <dbReference type="Proteomes" id="UP000197361"/>
    </source>
</evidence>
<dbReference type="InterPro" id="IPR035965">
    <property type="entry name" value="PAS-like_dom_sf"/>
</dbReference>
<dbReference type="RefSeq" id="WP_088440464.1">
    <property type="nucleotide sequence ID" value="NZ_BMMC01000005.1"/>
</dbReference>
<sequence length="395" mass="43006">MPDENASVDWSVVPESGDSQPSGYYKKMYERASRLGRIGVWECDLATEALTWTDTVYDLFDLPRQSLLRRAETLAVYEPHSRREMEKRRAKAIASCSTFTVDVAIHTARGNLRWIRITGDVEQENGRAVRIYGTKQDITAEKEAQLRVAALQSELIHQSRVSAIDAMRSTLAHELNQPLAAITVYAAALQNVVKADSVDRKATVEIIEEIGKCTSRAASILRDARNLSAIQQREPTLFDLASAVREACRIALAGGSTDLKLFYDVPEDLHGIGDPIQIQQVVINLIRNACEAMVGSEREEITIAATEKNGFAEVSICDSGGGIPADILPTIFDAFVTTKADGTGIGLSIGRTIIEAHSGKLTAQNNAAGGATFRFTMPSKGASTPSVHLADRMIM</sequence>
<comment type="caution">
    <text evidence="12">The sequence shown here is derived from an EMBL/GenBank/DDBJ whole genome shotgun (WGS) entry which is preliminary data.</text>
</comment>
<feature type="domain" description="Histidine kinase" evidence="10">
    <location>
        <begin position="170"/>
        <end position="381"/>
    </location>
</feature>
<dbReference type="OrthoDB" id="9789238at2"/>
<accession>A0A246K2Z2</accession>
<dbReference type="GO" id="GO:0000155">
    <property type="term" value="F:phosphorelay sensor kinase activity"/>
    <property type="evidence" value="ECO:0007669"/>
    <property type="project" value="InterPro"/>
</dbReference>
<dbReference type="EMBL" id="NISK01000001">
    <property type="protein sequence ID" value="OWQ99721.1"/>
    <property type="molecule type" value="Genomic_DNA"/>
</dbReference>
<dbReference type="SUPFAM" id="SSF55874">
    <property type="entry name" value="ATPase domain of HSP90 chaperone/DNA topoisomerase II/histidine kinase"/>
    <property type="match status" value="1"/>
</dbReference>
<dbReference type="PANTHER" id="PTHR43065">
    <property type="entry name" value="SENSOR HISTIDINE KINASE"/>
    <property type="match status" value="1"/>
</dbReference>
<gene>
    <name evidence="12" type="ORF">CDQ92_06450</name>
</gene>
<organism evidence="12 13">
    <name type="scientific">Sphingopyxis bauzanensis</name>
    <dbReference type="NCBI Taxonomy" id="651663"/>
    <lineage>
        <taxon>Bacteria</taxon>
        <taxon>Pseudomonadati</taxon>
        <taxon>Pseudomonadota</taxon>
        <taxon>Alphaproteobacteria</taxon>
        <taxon>Sphingomonadales</taxon>
        <taxon>Sphingomonadaceae</taxon>
        <taxon>Sphingopyxis</taxon>
    </lineage>
</organism>
<evidence type="ECO:0000259" key="10">
    <source>
        <dbReference type="PROSITE" id="PS50109"/>
    </source>
</evidence>
<evidence type="ECO:0000256" key="5">
    <source>
        <dbReference type="ARBA" id="ARBA00022741"/>
    </source>
</evidence>
<dbReference type="Gene3D" id="3.30.565.10">
    <property type="entry name" value="Histidine kinase-like ATPase, C-terminal domain"/>
    <property type="match status" value="1"/>
</dbReference>
<dbReference type="InterPro" id="IPR013655">
    <property type="entry name" value="PAS_fold_3"/>
</dbReference>
<evidence type="ECO:0000256" key="1">
    <source>
        <dbReference type="ARBA" id="ARBA00000085"/>
    </source>
</evidence>
<dbReference type="CDD" id="cd00082">
    <property type="entry name" value="HisKA"/>
    <property type="match status" value="1"/>
</dbReference>
<evidence type="ECO:0000256" key="2">
    <source>
        <dbReference type="ARBA" id="ARBA00012438"/>
    </source>
</evidence>
<dbReference type="Proteomes" id="UP000197361">
    <property type="component" value="Unassembled WGS sequence"/>
</dbReference>
<evidence type="ECO:0000259" key="11">
    <source>
        <dbReference type="PROSITE" id="PS50113"/>
    </source>
</evidence>
<dbReference type="SMART" id="SM00388">
    <property type="entry name" value="HisKA"/>
    <property type="match status" value="1"/>
</dbReference>
<proteinExistence type="predicted"/>
<dbReference type="Gene3D" id="2.10.70.100">
    <property type="match status" value="1"/>
</dbReference>
<evidence type="ECO:0000256" key="9">
    <source>
        <dbReference type="SAM" id="MobiDB-lite"/>
    </source>
</evidence>
<feature type="domain" description="PAC" evidence="11">
    <location>
        <begin position="99"/>
        <end position="150"/>
    </location>
</feature>
<feature type="region of interest" description="Disordered" evidence="9">
    <location>
        <begin position="1"/>
        <end position="21"/>
    </location>
</feature>
<protein>
    <recommendedName>
        <fullName evidence="2">histidine kinase</fullName>
        <ecNumber evidence="2">2.7.13.3</ecNumber>
    </recommendedName>
</protein>
<evidence type="ECO:0000256" key="7">
    <source>
        <dbReference type="ARBA" id="ARBA00022840"/>
    </source>
</evidence>
<keyword evidence="5" id="KW-0547">Nucleotide-binding</keyword>
<dbReference type="SMART" id="SM00387">
    <property type="entry name" value="HATPase_c"/>
    <property type="match status" value="1"/>
</dbReference>
<evidence type="ECO:0000256" key="4">
    <source>
        <dbReference type="ARBA" id="ARBA00022679"/>
    </source>
</evidence>
<evidence type="ECO:0000256" key="6">
    <source>
        <dbReference type="ARBA" id="ARBA00022777"/>
    </source>
</evidence>
<dbReference type="PROSITE" id="PS50113">
    <property type="entry name" value="PAC"/>
    <property type="match status" value="1"/>
</dbReference>
<keyword evidence="3" id="KW-0597">Phosphoprotein</keyword>
<keyword evidence="13" id="KW-1185">Reference proteome</keyword>
<keyword evidence="6" id="KW-0418">Kinase</keyword>
<dbReference type="InterPro" id="IPR004358">
    <property type="entry name" value="Sig_transdc_His_kin-like_C"/>
</dbReference>
<keyword evidence="7" id="KW-0067">ATP-binding</keyword>
<dbReference type="Pfam" id="PF08447">
    <property type="entry name" value="PAS_3"/>
    <property type="match status" value="1"/>
</dbReference>
<evidence type="ECO:0000256" key="8">
    <source>
        <dbReference type="ARBA" id="ARBA00023012"/>
    </source>
</evidence>
<name>A0A246K2Z2_9SPHN</name>
<dbReference type="InterPro" id="IPR003594">
    <property type="entry name" value="HATPase_dom"/>
</dbReference>
<dbReference type="InterPro" id="IPR036890">
    <property type="entry name" value="HATPase_C_sf"/>
</dbReference>
<dbReference type="SUPFAM" id="SSF47384">
    <property type="entry name" value="Homodimeric domain of signal transducing histidine kinase"/>
    <property type="match status" value="1"/>
</dbReference>
<evidence type="ECO:0000313" key="12">
    <source>
        <dbReference type="EMBL" id="OWQ99721.1"/>
    </source>
</evidence>
<dbReference type="InterPro" id="IPR000700">
    <property type="entry name" value="PAS-assoc_C"/>
</dbReference>
<keyword evidence="4" id="KW-0808">Transferase</keyword>
<dbReference type="AlphaFoldDB" id="A0A246K2Z2"/>
<dbReference type="InterPro" id="IPR003661">
    <property type="entry name" value="HisK_dim/P_dom"/>
</dbReference>
<reference evidence="12 13" key="1">
    <citation type="journal article" date="2010" name="Int. J. Syst. Evol. Microbiol.">
        <title>Sphingopyxis bauzanensis sp. nov., a psychrophilic bacterium isolated from soil.</title>
        <authorList>
            <person name="Zhang D.C."/>
            <person name="Liu H.C."/>
            <person name="Xin Y.H."/>
            <person name="Zhou Y.G."/>
            <person name="Schinner F."/>
            <person name="Margesin R."/>
        </authorList>
    </citation>
    <scope>NUCLEOTIDE SEQUENCE [LARGE SCALE GENOMIC DNA]</scope>
    <source>
        <strain evidence="12 13">DSM 22271</strain>
    </source>
</reference>
<comment type="catalytic activity">
    <reaction evidence="1">
        <text>ATP + protein L-histidine = ADP + protein N-phospho-L-histidine.</text>
        <dbReference type="EC" id="2.7.13.3"/>
    </reaction>
</comment>
<dbReference type="InterPro" id="IPR005467">
    <property type="entry name" value="His_kinase_dom"/>
</dbReference>
<dbReference type="Pfam" id="PF00512">
    <property type="entry name" value="HisKA"/>
    <property type="match status" value="1"/>
</dbReference>
<dbReference type="EC" id="2.7.13.3" evidence="2"/>
<dbReference type="GO" id="GO:0005524">
    <property type="term" value="F:ATP binding"/>
    <property type="evidence" value="ECO:0007669"/>
    <property type="project" value="UniProtKB-KW"/>
</dbReference>
<dbReference type="Gene3D" id="3.30.450.20">
    <property type="entry name" value="PAS domain"/>
    <property type="match status" value="1"/>
</dbReference>
<dbReference type="Gene3D" id="1.10.287.130">
    <property type="match status" value="1"/>
</dbReference>
<dbReference type="InterPro" id="IPR036097">
    <property type="entry name" value="HisK_dim/P_sf"/>
</dbReference>
<keyword evidence="8" id="KW-0902">Two-component regulatory system</keyword>
<dbReference type="PROSITE" id="PS50109">
    <property type="entry name" value="HIS_KIN"/>
    <property type="match status" value="1"/>
</dbReference>
<dbReference type="PRINTS" id="PR00344">
    <property type="entry name" value="BCTRLSENSOR"/>
</dbReference>
<dbReference type="Pfam" id="PF02518">
    <property type="entry name" value="HATPase_c"/>
    <property type="match status" value="1"/>
</dbReference>